<evidence type="ECO:0000256" key="10">
    <source>
        <dbReference type="ARBA" id="ARBA00022630"/>
    </source>
</evidence>
<evidence type="ECO:0000256" key="6">
    <source>
        <dbReference type="ARBA" id="ARBA00012666"/>
    </source>
</evidence>
<evidence type="ECO:0000256" key="24">
    <source>
        <dbReference type="SAM" id="MobiDB-lite"/>
    </source>
</evidence>
<evidence type="ECO:0000256" key="1">
    <source>
        <dbReference type="ARBA" id="ARBA00001917"/>
    </source>
</evidence>
<comment type="catalytic activity">
    <reaction evidence="22">
        <text>apo-[alkylcobalamin reductase] + adenosylcob(III)alamin + glutathione = S-adenosylglutathione + cob(I)alamin-[alkylcobalamin reductase] + H(+)</text>
        <dbReference type="Rhea" id="RHEA:63136"/>
        <dbReference type="Rhea" id="RHEA-COMP:14730"/>
        <dbReference type="Rhea" id="RHEA-COMP:14731"/>
        <dbReference type="ChEBI" id="CHEBI:15378"/>
        <dbReference type="ChEBI" id="CHEBI:18408"/>
        <dbReference type="ChEBI" id="CHEBI:57925"/>
        <dbReference type="ChEBI" id="CHEBI:60488"/>
        <dbReference type="ChEBI" id="CHEBI:83228"/>
        <dbReference type="ChEBI" id="CHEBI:146184"/>
        <dbReference type="EC" id="2.5.1.151"/>
    </reaction>
    <physiologicalReaction direction="left-to-right" evidence="22">
        <dbReference type="Rhea" id="RHEA:63137"/>
    </physiologicalReaction>
</comment>
<dbReference type="RefSeq" id="XP_007420279.2">
    <property type="nucleotide sequence ID" value="XM_007420217.2"/>
</dbReference>
<dbReference type="CDD" id="cd12959">
    <property type="entry name" value="MMACHC-like"/>
    <property type="match status" value="1"/>
</dbReference>
<evidence type="ECO:0000256" key="21">
    <source>
        <dbReference type="ARBA" id="ARBA00047958"/>
    </source>
</evidence>
<dbReference type="CTD" id="25974"/>
<evidence type="ECO:0000256" key="20">
    <source>
        <dbReference type="ARBA" id="ARBA00047294"/>
    </source>
</evidence>
<evidence type="ECO:0000256" key="7">
    <source>
        <dbReference type="ARBA" id="ARBA00014027"/>
    </source>
</evidence>
<dbReference type="GO" id="GO:0005737">
    <property type="term" value="C:cytoplasm"/>
    <property type="evidence" value="ECO:0007669"/>
    <property type="project" value="UniProtKB-SubCell"/>
</dbReference>
<keyword evidence="12" id="KW-0274">FAD</keyword>
<evidence type="ECO:0000256" key="11">
    <source>
        <dbReference type="ARBA" id="ARBA00022643"/>
    </source>
</evidence>
<gene>
    <name evidence="26" type="primary">MMACHC</name>
</gene>
<dbReference type="GO" id="GO:0031419">
    <property type="term" value="F:cobalamin binding"/>
    <property type="evidence" value="ECO:0007669"/>
    <property type="project" value="UniProtKB-KW"/>
</dbReference>
<keyword evidence="14" id="KW-0560">Oxidoreductase</keyword>
<comment type="catalytic activity">
    <reaction evidence="23">
        <text>apo-[alkylcobalamin reductase] + an R-cob(III)alamin + glutathione = cob(I)alamin-[alkylcobalamin reductase] + an S-substituted glutathione + H(+)</text>
        <dbReference type="Rhea" id="RHEA:40719"/>
        <dbReference type="Rhea" id="RHEA-COMP:14730"/>
        <dbReference type="Rhea" id="RHEA-COMP:14731"/>
        <dbReference type="ChEBI" id="CHEBI:15378"/>
        <dbReference type="ChEBI" id="CHEBI:57925"/>
        <dbReference type="ChEBI" id="CHEBI:60488"/>
        <dbReference type="ChEBI" id="CHEBI:83228"/>
        <dbReference type="ChEBI" id="CHEBI:90779"/>
        <dbReference type="ChEBI" id="CHEBI:140785"/>
        <dbReference type="EC" id="2.5.1.151"/>
    </reaction>
    <physiologicalReaction direction="left-to-right" evidence="23">
        <dbReference type="Rhea" id="RHEA:40720"/>
    </physiologicalReaction>
</comment>
<organism evidence="25 26">
    <name type="scientific">Python bivittatus</name>
    <name type="common">Burmese python</name>
    <name type="synonym">Python molurus bivittatus</name>
    <dbReference type="NCBI Taxonomy" id="176946"/>
    <lineage>
        <taxon>Eukaryota</taxon>
        <taxon>Metazoa</taxon>
        <taxon>Chordata</taxon>
        <taxon>Craniata</taxon>
        <taxon>Vertebrata</taxon>
        <taxon>Euteleostomi</taxon>
        <taxon>Lepidosauria</taxon>
        <taxon>Squamata</taxon>
        <taxon>Bifurcata</taxon>
        <taxon>Unidentata</taxon>
        <taxon>Episquamata</taxon>
        <taxon>Toxicofera</taxon>
        <taxon>Serpentes</taxon>
        <taxon>Henophidia</taxon>
        <taxon>Pythonidae</taxon>
        <taxon>Python</taxon>
    </lineage>
</organism>
<keyword evidence="13" id="KW-0521">NADP</keyword>
<accession>A0A9F2KTE4</accession>
<keyword evidence="9" id="KW-0846">Cobalamin</keyword>
<comment type="similarity">
    <text evidence="4">Belongs to the MMACHC family.</text>
</comment>
<evidence type="ECO:0000256" key="3">
    <source>
        <dbReference type="ARBA" id="ARBA00004496"/>
    </source>
</evidence>
<keyword evidence="11" id="KW-0288">FMN</keyword>
<dbReference type="EC" id="2.5.1.151" evidence="5"/>
<evidence type="ECO:0000256" key="13">
    <source>
        <dbReference type="ARBA" id="ARBA00022857"/>
    </source>
</evidence>
<dbReference type="AlphaFoldDB" id="A0A9F2KTE4"/>
<dbReference type="InterPro" id="IPR032037">
    <property type="entry name" value="MMACHC"/>
</dbReference>
<comment type="catalytic activity">
    <reaction evidence="21">
        <text>2 cob(II)alamin-[cyanocobalamin reductase] + 2 hydrogen cyanide + NADP(+) = 2 cyanocob(III)alamin + 2 apo-[cyanocobalamin reductase] + NADPH + H(+)</text>
        <dbReference type="Rhea" id="RHEA:16113"/>
        <dbReference type="Rhea" id="RHEA-COMP:14717"/>
        <dbReference type="Rhea" id="RHEA-COMP:14718"/>
        <dbReference type="ChEBI" id="CHEBI:15378"/>
        <dbReference type="ChEBI" id="CHEBI:16304"/>
        <dbReference type="ChEBI" id="CHEBI:17439"/>
        <dbReference type="ChEBI" id="CHEBI:18407"/>
        <dbReference type="ChEBI" id="CHEBI:57783"/>
        <dbReference type="ChEBI" id="CHEBI:58349"/>
        <dbReference type="ChEBI" id="CHEBI:83228"/>
        <dbReference type="EC" id="1.16.1.6"/>
    </reaction>
    <physiologicalReaction direction="right-to-left" evidence="21">
        <dbReference type="Rhea" id="RHEA:16115"/>
    </physiologicalReaction>
</comment>
<proteinExistence type="inferred from homology"/>
<keyword evidence="10" id="KW-0285">Flavoprotein</keyword>
<name>A0A9F2KTE4_PYTBI</name>
<comment type="cofactor">
    <cofactor evidence="1">
        <name>FMN</name>
        <dbReference type="ChEBI" id="CHEBI:58210"/>
    </cofactor>
</comment>
<evidence type="ECO:0000256" key="17">
    <source>
        <dbReference type="ARBA" id="ARBA00031313"/>
    </source>
</evidence>
<evidence type="ECO:0000313" key="26">
    <source>
        <dbReference type="RefSeq" id="XP_007420279.2"/>
    </source>
</evidence>
<evidence type="ECO:0000256" key="15">
    <source>
        <dbReference type="ARBA" id="ARBA00023285"/>
    </source>
</evidence>
<evidence type="ECO:0000256" key="4">
    <source>
        <dbReference type="ARBA" id="ARBA00007762"/>
    </source>
</evidence>
<evidence type="ECO:0000256" key="16">
    <source>
        <dbReference type="ARBA" id="ARBA00031056"/>
    </source>
</evidence>
<comment type="subcellular location">
    <subcellularLocation>
        <location evidence="3">Cytoplasm</location>
    </subcellularLocation>
</comment>
<dbReference type="GO" id="GO:0032451">
    <property type="term" value="F:demethylase activity"/>
    <property type="evidence" value="ECO:0007669"/>
    <property type="project" value="TreeGrafter"/>
</dbReference>
<feature type="compositionally biased region" description="Polar residues" evidence="24">
    <location>
        <begin position="58"/>
        <end position="68"/>
    </location>
</feature>
<keyword evidence="15" id="KW-0170">Cobalt</keyword>
<evidence type="ECO:0000256" key="22">
    <source>
        <dbReference type="ARBA" id="ARBA00048537"/>
    </source>
</evidence>
<reference evidence="26" key="1">
    <citation type="submission" date="2025-08" db="UniProtKB">
        <authorList>
            <consortium name="RefSeq"/>
        </authorList>
    </citation>
    <scope>IDENTIFICATION</scope>
    <source>
        <tissue evidence="26">Liver</tissue>
    </source>
</reference>
<dbReference type="Pfam" id="PF16690">
    <property type="entry name" value="MMACHC"/>
    <property type="match status" value="1"/>
</dbReference>
<keyword evidence="25" id="KW-1185">Reference proteome</keyword>
<feature type="compositionally biased region" description="Polar residues" evidence="24">
    <location>
        <begin position="36"/>
        <end position="47"/>
    </location>
</feature>
<feature type="region of interest" description="Disordered" evidence="24">
    <location>
        <begin position="29"/>
        <end position="146"/>
    </location>
</feature>
<protein>
    <recommendedName>
        <fullName evidence="7">Cyanocobalamin reductase / alkylcobalamin dealkylase</fullName>
        <ecNumber evidence="6">1.16.1.6</ecNumber>
        <ecNumber evidence="5">2.5.1.151</ecNumber>
    </recommendedName>
    <alternativeName>
        <fullName evidence="19">Alkylcobalamin:glutathione S-alkyltransferase</fullName>
    </alternativeName>
    <alternativeName>
        <fullName evidence="18">CblC</fullName>
    </alternativeName>
    <alternativeName>
        <fullName evidence="17">Cyanocobalamin reductase (cyanide-eliminating)</fullName>
    </alternativeName>
    <alternativeName>
        <fullName evidence="16">Methylmalonic aciduria and homocystinuria type C protein</fullName>
    </alternativeName>
</protein>
<evidence type="ECO:0000256" key="19">
    <source>
        <dbReference type="ARBA" id="ARBA00032650"/>
    </source>
</evidence>
<dbReference type="KEGG" id="pbi:103063544"/>
<dbReference type="GeneID" id="103063544"/>
<evidence type="ECO:0000313" key="25">
    <source>
        <dbReference type="Proteomes" id="UP000695026"/>
    </source>
</evidence>
<dbReference type="Proteomes" id="UP000695026">
    <property type="component" value="Unplaced"/>
</dbReference>
<sequence length="492" mass="55894">MGDERQRFPPFLHADRLWGNCTHRLSAKNYAARPPQAQSVTQANLASESARGKRPHQQPRSPSAVSPSQRKKRAGHLTDPGRLGTFQETFRQRPRQEAAAGPLHQGSGQFCSHSLGGPPASEERKQPVNPRRPGLGGRFSTSSADCKEPEAGRFRLPLRRGGFWTGKSARPVIALCWNAAGRTAIVDVQADTKELSCRGTIGGRPTEASPVLPPNALYLSPRRPCGRRPFAPCENYISHSTSRSSTMELQVVHLEKRIRDLLENLGFEIYPFKVGWYNEVLPPALHLRYSDNTLAFVVLSVPAMFDKAFKPFLKKQLLKKIHDPVDQCISYHLSLVRESLADQQVDIMYDYEILPNRKPRFLAQTAAHVAGAAYLYQRKDVHQDSWGEKKIYGVCIHPSYGGWFAIRGLLLFPDIKVPFLLQKSPIDCVPTEEKRIELLEKFNFHWRDWSYRDIIEVKDKYSEEQKIYFATPPAERLKLLKLQEELQRNVVL</sequence>
<dbReference type="OrthoDB" id="409189at2759"/>
<dbReference type="GO" id="GO:0071949">
    <property type="term" value="F:FAD binding"/>
    <property type="evidence" value="ECO:0007669"/>
    <property type="project" value="TreeGrafter"/>
</dbReference>
<evidence type="ECO:0000256" key="8">
    <source>
        <dbReference type="ARBA" id="ARBA00022490"/>
    </source>
</evidence>
<evidence type="ECO:0000256" key="2">
    <source>
        <dbReference type="ARBA" id="ARBA00001974"/>
    </source>
</evidence>
<evidence type="ECO:0000256" key="9">
    <source>
        <dbReference type="ARBA" id="ARBA00022628"/>
    </source>
</evidence>
<evidence type="ECO:0000256" key="5">
    <source>
        <dbReference type="ARBA" id="ARBA00012308"/>
    </source>
</evidence>
<evidence type="ECO:0000256" key="14">
    <source>
        <dbReference type="ARBA" id="ARBA00023002"/>
    </source>
</evidence>
<evidence type="ECO:0000256" key="18">
    <source>
        <dbReference type="ARBA" id="ARBA00031815"/>
    </source>
</evidence>
<comment type="cofactor">
    <cofactor evidence="2">
        <name>FAD</name>
        <dbReference type="ChEBI" id="CHEBI:57692"/>
    </cofactor>
</comment>
<dbReference type="EC" id="1.16.1.6" evidence="6"/>
<dbReference type="GO" id="GO:0009235">
    <property type="term" value="P:cobalamin metabolic process"/>
    <property type="evidence" value="ECO:0007669"/>
    <property type="project" value="TreeGrafter"/>
</dbReference>
<dbReference type="PANTHER" id="PTHR31457:SF2">
    <property type="entry name" value="CYANOCOBALAMIN REDUCTASE _ ALKYLCOBALAMIN DEALKYLASE"/>
    <property type="match status" value="1"/>
</dbReference>
<keyword evidence="8" id="KW-0963">Cytoplasm</keyword>
<evidence type="ECO:0000256" key="23">
    <source>
        <dbReference type="ARBA" id="ARBA00049505"/>
    </source>
</evidence>
<dbReference type="PANTHER" id="PTHR31457">
    <property type="entry name" value="METHYLMALONIC ACIDURIA AND HOMOCYSTINURIA TYPE C PROTEIN"/>
    <property type="match status" value="1"/>
</dbReference>
<evidence type="ECO:0000256" key="12">
    <source>
        <dbReference type="ARBA" id="ARBA00022827"/>
    </source>
</evidence>
<dbReference type="GO" id="GO:0033787">
    <property type="term" value="F:cyanocobalamin reductase (cyanide-eliminating) (NADP+) activity"/>
    <property type="evidence" value="ECO:0007669"/>
    <property type="project" value="UniProtKB-EC"/>
</dbReference>
<comment type="catalytic activity">
    <reaction evidence="20">
        <text>apo-[alkylcobalamin reductase] + methylcob(III)alamin + glutathione = S-methyl glutathione + cob(I)alamin-[alkylcobalamin reductase] + H(+)</text>
        <dbReference type="Rhea" id="RHEA:63132"/>
        <dbReference type="Rhea" id="RHEA-COMP:14730"/>
        <dbReference type="Rhea" id="RHEA-COMP:14731"/>
        <dbReference type="ChEBI" id="CHEBI:15378"/>
        <dbReference type="ChEBI" id="CHEBI:28115"/>
        <dbReference type="ChEBI" id="CHEBI:57925"/>
        <dbReference type="ChEBI" id="CHEBI:60488"/>
        <dbReference type="ChEBI" id="CHEBI:83228"/>
        <dbReference type="ChEBI" id="CHEBI:141467"/>
        <dbReference type="EC" id="2.5.1.151"/>
    </reaction>
    <physiologicalReaction direction="left-to-right" evidence="20">
        <dbReference type="Rhea" id="RHEA:63133"/>
    </physiologicalReaction>
</comment>